<keyword evidence="14" id="KW-0007">Acetylation</keyword>
<dbReference type="InterPro" id="IPR023298">
    <property type="entry name" value="ATPase_P-typ_TM_dom_sf"/>
</dbReference>
<feature type="transmembrane region" description="Helical" evidence="26">
    <location>
        <begin position="829"/>
        <end position="847"/>
    </location>
</feature>
<evidence type="ECO:0000256" key="26">
    <source>
        <dbReference type="SAM" id="Phobius"/>
    </source>
</evidence>
<dbReference type="InterPro" id="IPR006068">
    <property type="entry name" value="ATPase_P-typ_cation-transptr_C"/>
</dbReference>
<dbReference type="GO" id="GO:0007283">
    <property type="term" value="P:spermatogenesis"/>
    <property type="evidence" value="ECO:0007669"/>
    <property type="project" value="UniProtKB-KW"/>
</dbReference>
<evidence type="ECO:0000256" key="16">
    <source>
        <dbReference type="ARBA" id="ARBA00023069"/>
    </source>
</evidence>
<keyword evidence="10" id="KW-0460">Magnesium</keyword>
<accession>A0A662YQ85</accession>
<keyword evidence="9" id="KW-0067">ATP-binding</keyword>
<dbReference type="Pfam" id="PF18383">
    <property type="entry name" value="IFT81_CH"/>
    <property type="match status" value="1"/>
</dbReference>
<dbReference type="FunFam" id="1.10.418.70:FF:000001">
    <property type="entry name" value="Intraflagellar transport protein 81 homolog"/>
    <property type="match status" value="1"/>
</dbReference>
<dbReference type="PANTHER" id="PTHR15614">
    <property type="entry name" value="INTRAFLAGELLAR TRANSPORT PROTEIN 81 HOMOLOG"/>
    <property type="match status" value="1"/>
</dbReference>
<reference evidence="29 30" key="1">
    <citation type="submission" date="2019-01" db="EMBL/GenBank/DDBJ databases">
        <title>Draft Genome and Complete Hox-Cluster Characterization of the Sterlet Sturgeon (Acipenser ruthenus).</title>
        <authorList>
            <person name="Wei Q."/>
        </authorList>
    </citation>
    <scope>NUCLEOTIDE SEQUENCE [LARGE SCALE GENOMIC DNA]</scope>
    <source>
        <strain evidence="29">WHYD16114868_AA</strain>
        <tissue evidence="29">Blood</tissue>
    </source>
</reference>
<dbReference type="Gene3D" id="3.40.50.1000">
    <property type="entry name" value="HAD superfamily/HAD-like"/>
    <property type="match status" value="1"/>
</dbReference>
<evidence type="ECO:0000256" key="6">
    <source>
        <dbReference type="ARBA" id="ARBA00022741"/>
    </source>
</evidence>
<dbReference type="GO" id="GO:0030154">
    <property type="term" value="P:cell differentiation"/>
    <property type="evidence" value="ECO:0007669"/>
    <property type="project" value="UniProtKB-KW"/>
</dbReference>
<dbReference type="PRINTS" id="PR00120">
    <property type="entry name" value="HATPASE"/>
</dbReference>
<proteinExistence type="inferred from homology"/>
<keyword evidence="8" id="KW-0970">Cilium biogenesis/degradation</keyword>
<organism evidence="29 30">
    <name type="scientific">Acipenser ruthenus</name>
    <name type="common">Sterlet sturgeon</name>
    <dbReference type="NCBI Taxonomy" id="7906"/>
    <lineage>
        <taxon>Eukaryota</taxon>
        <taxon>Metazoa</taxon>
        <taxon>Chordata</taxon>
        <taxon>Craniata</taxon>
        <taxon>Vertebrata</taxon>
        <taxon>Euteleostomi</taxon>
        <taxon>Actinopterygii</taxon>
        <taxon>Chondrostei</taxon>
        <taxon>Acipenseriformes</taxon>
        <taxon>Acipenseridae</taxon>
        <taxon>Acipenser</taxon>
    </lineage>
</organism>
<evidence type="ECO:0000256" key="12">
    <source>
        <dbReference type="ARBA" id="ARBA00022967"/>
    </source>
</evidence>
<evidence type="ECO:0000256" key="9">
    <source>
        <dbReference type="ARBA" id="ARBA00022840"/>
    </source>
</evidence>
<keyword evidence="16" id="KW-0969">Cilium</keyword>
<dbReference type="SUPFAM" id="SSF81665">
    <property type="entry name" value="Calcium ATPase, transmembrane domain M"/>
    <property type="match status" value="1"/>
</dbReference>
<dbReference type="FunFam" id="1.20.1110.10:FF:000065">
    <property type="entry name" value="Sarcoplasmic/endoplasmic reticulum calcium ATPase 1"/>
    <property type="match status" value="2"/>
</dbReference>
<evidence type="ECO:0000313" key="30">
    <source>
        <dbReference type="Proteomes" id="UP000289886"/>
    </source>
</evidence>
<dbReference type="GO" id="GO:0005388">
    <property type="term" value="F:P-type calcium transporter activity"/>
    <property type="evidence" value="ECO:0007669"/>
    <property type="project" value="UniProtKB-EC"/>
</dbReference>
<evidence type="ECO:0000313" key="29">
    <source>
        <dbReference type="EMBL" id="RXM98355.1"/>
    </source>
</evidence>
<dbReference type="GO" id="GO:0060271">
    <property type="term" value="P:cilium assembly"/>
    <property type="evidence" value="ECO:0007669"/>
    <property type="project" value="InterPro"/>
</dbReference>
<name>A0A662YQ85_ACIRT</name>
<dbReference type="PANTHER" id="PTHR15614:SF2">
    <property type="entry name" value="INTRAFLAGELLAR TRANSPORT PROTEIN 81 HOMOLOG"/>
    <property type="match status" value="1"/>
</dbReference>
<dbReference type="GO" id="GO:0005524">
    <property type="term" value="F:ATP binding"/>
    <property type="evidence" value="ECO:0007669"/>
    <property type="project" value="UniProtKB-KW"/>
</dbReference>
<keyword evidence="13 26" id="KW-1133">Transmembrane helix</keyword>
<sequence length="856" mass="98423">MSEQIKSIVEQLNKEPFKKNFNLITFDSLEPMQLLQVLNDVLAEIDPKQSIDIREEMPDQTAKRMFGLLGMMKYKPPGNNTDTSSFRQGLVTGSKPVIHPILYWLLQRTNELKKRAYLARFLMKLEVPGEFLQDDVVADTYHQYGELVEGFKTLHKECEHLRSSGFSTAEIRRDISAMEEEKDQLVKRVERLKKRVETVSNNQRMLDLARQLRVEKERELSLAQQKQEQKNQLFLAEQRLQRSQLQLKDLRQAAADAKPESLMKRLEEEIKFNTYMGTDKLPKELESKTNAMQYLQKVVMEPAMGHAELGELEDKIREINIMINQLIEKRMMRNDPMDDKLSLFRQQASIIARKKEAKAEELQEAREEMASMDKVLTEKSSRVRDLDGNEVVQGDEVKRLVNKLRGKNVIFKKKRQVLTDLKREYGILQRTEEILKQRHETMQQQLASIIARKKEAKAEELQEAREEMASMDKVLTEKSSRVRDLDGNEVVQGDEVKRLVNKLRGKNVIFKKKRQVLTDLKREYGILQRTEEILKQRHETMQQQLVLAWFEEGEETITAFVEPFVILLILIANAIVGVWQERNAENAIEALKEYEPEMGKVYRQDRKSVQRIKAKDLVPGDIVEVAGESVSVIKHTDPVPDPRAVNQDKKNMLFCTGDGVNDAPALKKAEIGIAMGSGTAVAKSASEMVLADDNFSTIVAAVEEGRAIYNNMKQFIRYLISSNVGEVVCLSENQSLIRMPPWENVWLLGSICLSMSLHFLILHVEPLPIIFQITPLNVLQWMMVLKISLPVILLDEMLKFTARNYLEPGKEFDKPVGGKCGFSACTEGISWPFVLVSAPLIVWLYSIDTNISMFWS</sequence>
<dbReference type="InterPro" id="IPR001757">
    <property type="entry name" value="P_typ_ATPase"/>
</dbReference>
<comment type="caution">
    <text evidence="29">The sequence shown here is derived from an EMBL/GenBank/DDBJ whole genome shotgun (WGS) entry which is preliminary data.</text>
</comment>
<protein>
    <recommendedName>
        <fullName evidence="23">Intraflagellar transport protein 81 homolog</fullName>
    </recommendedName>
    <alternativeName>
        <fullName evidence="24">Carnitine deficiency-associated protein expressed in ventricle 1</fullName>
    </alternativeName>
</protein>
<keyword evidence="12" id="KW-1278">Translocase</keyword>
<evidence type="ECO:0000256" key="10">
    <source>
        <dbReference type="ARBA" id="ARBA00022842"/>
    </source>
</evidence>
<keyword evidence="11" id="KW-0744">Spermatogenesis</keyword>
<dbReference type="AlphaFoldDB" id="A0A662YQ85"/>
<evidence type="ECO:0000256" key="20">
    <source>
        <dbReference type="ARBA" id="ARBA00043983"/>
    </source>
</evidence>
<comment type="function">
    <text evidence="22">Component of the intraflagellar transport (IFT) complex B: together with IFT74, forms a tubulin-binding module that specifically mediates transport of tubulin within the cilium. Binds tubulin via its CH (calponin-homology)-like region. Required for ciliogenesis. Required for proper regulation of SHH signaling. Plays an important role during spermatogenesis by modulating the assembly and elongation of the sperm flagella.</text>
</comment>
<evidence type="ECO:0000256" key="13">
    <source>
        <dbReference type="ARBA" id="ARBA00022989"/>
    </source>
</evidence>
<keyword evidence="17 26" id="KW-0472">Membrane</keyword>
<evidence type="ECO:0000256" key="18">
    <source>
        <dbReference type="ARBA" id="ARBA00023212"/>
    </source>
</evidence>
<dbReference type="Gene3D" id="2.70.150.10">
    <property type="entry name" value="Calcium-transporting ATPase, cytoplasmic transduction domain A"/>
    <property type="match status" value="1"/>
</dbReference>
<evidence type="ECO:0000256" key="17">
    <source>
        <dbReference type="ARBA" id="ARBA00023136"/>
    </source>
</evidence>
<dbReference type="InterPro" id="IPR043016">
    <property type="entry name" value="IFT81_N_sf"/>
</dbReference>
<evidence type="ECO:0000256" key="22">
    <source>
        <dbReference type="ARBA" id="ARBA00055755"/>
    </source>
</evidence>
<evidence type="ECO:0000256" key="2">
    <source>
        <dbReference type="ARBA" id="ARBA00004127"/>
    </source>
</evidence>
<keyword evidence="19" id="KW-0966">Cell projection</keyword>
<evidence type="ECO:0000256" key="8">
    <source>
        <dbReference type="ARBA" id="ARBA00022794"/>
    </source>
</evidence>
<dbReference type="GO" id="GO:0016887">
    <property type="term" value="F:ATP hydrolysis activity"/>
    <property type="evidence" value="ECO:0007669"/>
    <property type="project" value="InterPro"/>
</dbReference>
<feature type="transmembrane region" description="Helical" evidence="26">
    <location>
        <begin position="745"/>
        <end position="763"/>
    </location>
</feature>
<keyword evidence="15 25" id="KW-0175">Coiled coil</keyword>
<dbReference type="FunFam" id="2.70.150.10:FF:000160">
    <property type="entry name" value="Sarcoplasmic/endoplasmic reticulum calcium ATPase 1"/>
    <property type="match status" value="1"/>
</dbReference>
<evidence type="ECO:0000256" key="4">
    <source>
        <dbReference type="ARBA" id="ARBA00022553"/>
    </source>
</evidence>
<dbReference type="Pfam" id="PF00689">
    <property type="entry name" value="Cation_ATPase_C"/>
    <property type="match status" value="1"/>
</dbReference>
<dbReference type="NCBIfam" id="TIGR01494">
    <property type="entry name" value="ATPase_P-type"/>
    <property type="match status" value="1"/>
</dbReference>
<dbReference type="Pfam" id="PF08282">
    <property type="entry name" value="Hydrolase_3"/>
    <property type="match status" value="1"/>
</dbReference>
<feature type="transmembrane region" description="Helical" evidence="26">
    <location>
        <begin position="560"/>
        <end position="579"/>
    </location>
</feature>
<comment type="subcellular location">
    <subcellularLocation>
        <location evidence="1">Cytoplasm</location>
        <location evidence="1">Cytoskeleton</location>
        <location evidence="1">Cilium basal body</location>
    </subcellularLocation>
    <subcellularLocation>
        <location evidence="2">Endomembrane system</location>
        <topology evidence="2">Multi-pass membrane protein</topology>
    </subcellularLocation>
</comment>
<dbReference type="InterPro" id="IPR029600">
    <property type="entry name" value="IFT81"/>
</dbReference>
<evidence type="ECO:0000256" key="25">
    <source>
        <dbReference type="SAM" id="Coils"/>
    </source>
</evidence>
<evidence type="ECO:0000256" key="1">
    <source>
        <dbReference type="ARBA" id="ARBA00004120"/>
    </source>
</evidence>
<evidence type="ECO:0000256" key="7">
    <source>
        <dbReference type="ARBA" id="ARBA00022782"/>
    </source>
</evidence>
<evidence type="ECO:0000256" key="5">
    <source>
        <dbReference type="ARBA" id="ARBA00022692"/>
    </source>
</evidence>
<evidence type="ECO:0000259" key="28">
    <source>
        <dbReference type="Pfam" id="PF18383"/>
    </source>
</evidence>
<comment type="catalytic activity">
    <reaction evidence="21">
        <text>Ca(2+)(in) + ATP + H2O = Ca(2+)(out) + ADP + phosphate + H(+)</text>
        <dbReference type="Rhea" id="RHEA:18105"/>
        <dbReference type="ChEBI" id="CHEBI:15377"/>
        <dbReference type="ChEBI" id="CHEBI:15378"/>
        <dbReference type="ChEBI" id="CHEBI:29108"/>
        <dbReference type="ChEBI" id="CHEBI:30616"/>
        <dbReference type="ChEBI" id="CHEBI:43474"/>
        <dbReference type="ChEBI" id="CHEBI:456216"/>
        <dbReference type="EC" id="7.2.2.10"/>
    </reaction>
    <physiologicalReaction direction="left-to-right" evidence="21">
        <dbReference type="Rhea" id="RHEA:18106"/>
    </physiologicalReaction>
</comment>
<keyword evidence="4" id="KW-0597">Phosphoprotein</keyword>
<evidence type="ECO:0000256" key="24">
    <source>
        <dbReference type="ARBA" id="ARBA00079903"/>
    </source>
</evidence>
<evidence type="ECO:0000256" key="19">
    <source>
        <dbReference type="ARBA" id="ARBA00023273"/>
    </source>
</evidence>
<dbReference type="GO" id="GO:0015631">
    <property type="term" value="F:tubulin binding"/>
    <property type="evidence" value="ECO:0007669"/>
    <property type="project" value="InterPro"/>
</dbReference>
<dbReference type="GO" id="GO:0012505">
    <property type="term" value="C:endomembrane system"/>
    <property type="evidence" value="ECO:0007669"/>
    <property type="project" value="UniProtKB-SubCell"/>
</dbReference>
<evidence type="ECO:0000256" key="11">
    <source>
        <dbReference type="ARBA" id="ARBA00022871"/>
    </source>
</evidence>
<keyword evidence="6" id="KW-0547">Nucleotide-binding</keyword>
<feature type="domain" description="Cation-transporting P-type ATPase C-terminal" evidence="27">
    <location>
        <begin position="727"/>
        <end position="800"/>
    </location>
</feature>
<comment type="similarity">
    <text evidence="20">Belongs to the IFT81 family.</text>
</comment>
<dbReference type="Gene3D" id="1.10.418.70">
    <property type="entry name" value="Intraflagellar transport protein 81, N-terminal domain"/>
    <property type="match status" value="1"/>
</dbReference>
<dbReference type="GO" id="GO:0016020">
    <property type="term" value="C:membrane"/>
    <property type="evidence" value="ECO:0007669"/>
    <property type="project" value="InterPro"/>
</dbReference>
<keyword evidence="29" id="KW-0282">Flagellum</keyword>
<feature type="transmembrane region" description="Helical" evidence="26">
    <location>
        <begin position="769"/>
        <end position="794"/>
    </location>
</feature>
<evidence type="ECO:0000256" key="23">
    <source>
        <dbReference type="ARBA" id="ARBA00073058"/>
    </source>
</evidence>
<gene>
    <name evidence="29" type="ORF">EOD39_13241</name>
</gene>
<feature type="coiled-coil region" evidence="25">
    <location>
        <begin position="168"/>
        <end position="253"/>
    </location>
</feature>
<evidence type="ECO:0000256" key="14">
    <source>
        <dbReference type="ARBA" id="ARBA00022990"/>
    </source>
</evidence>
<dbReference type="InterPro" id="IPR041146">
    <property type="entry name" value="IFT81_CH"/>
</dbReference>
<feature type="domain" description="IFT81 calponin homology" evidence="28">
    <location>
        <begin position="3"/>
        <end position="126"/>
    </location>
</feature>
<dbReference type="InterPro" id="IPR023214">
    <property type="entry name" value="HAD_sf"/>
</dbReference>
<feature type="coiled-coil region" evidence="25">
    <location>
        <begin position="309"/>
        <end position="382"/>
    </location>
</feature>
<keyword evidence="5 26" id="KW-0812">Transmembrane</keyword>
<dbReference type="EMBL" id="SCEB01000711">
    <property type="protein sequence ID" value="RXM98355.1"/>
    <property type="molecule type" value="Genomic_DNA"/>
</dbReference>
<evidence type="ECO:0000256" key="21">
    <source>
        <dbReference type="ARBA" id="ARBA00047282"/>
    </source>
</evidence>
<dbReference type="Gene3D" id="1.20.1110.10">
    <property type="entry name" value="Calcium-transporting ATPase, transmembrane domain"/>
    <property type="match status" value="3"/>
</dbReference>
<dbReference type="Proteomes" id="UP000289886">
    <property type="component" value="Unassembled WGS sequence"/>
</dbReference>
<feature type="coiled-coil region" evidence="25">
    <location>
        <begin position="439"/>
        <end position="481"/>
    </location>
</feature>
<evidence type="ECO:0000256" key="3">
    <source>
        <dbReference type="ARBA" id="ARBA00022490"/>
    </source>
</evidence>
<keyword evidence="3" id="KW-0963">Cytoplasm</keyword>
<keyword evidence="7" id="KW-0221">Differentiation</keyword>
<evidence type="ECO:0000256" key="15">
    <source>
        <dbReference type="ARBA" id="ARBA00023054"/>
    </source>
</evidence>
<dbReference type="GO" id="GO:0042073">
    <property type="term" value="P:intraciliary transport"/>
    <property type="evidence" value="ECO:0007669"/>
    <property type="project" value="InterPro"/>
</dbReference>
<keyword evidence="18" id="KW-0206">Cytoskeleton</keyword>
<keyword evidence="30" id="KW-1185">Reference proteome</keyword>
<dbReference type="GO" id="GO:0030992">
    <property type="term" value="C:intraciliary transport particle B"/>
    <property type="evidence" value="ECO:0007669"/>
    <property type="project" value="InterPro"/>
</dbReference>
<dbReference type="GO" id="GO:0036064">
    <property type="term" value="C:ciliary basal body"/>
    <property type="evidence" value="ECO:0007669"/>
    <property type="project" value="TreeGrafter"/>
</dbReference>
<evidence type="ECO:0000259" key="27">
    <source>
        <dbReference type="Pfam" id="PF00689"/>
    </source>
</evidence>